<feature type="non-terminal residue" evidence="1">
    <location>
        <position position="1"/>
    </location>
</feature>
<feature type="non-terminal residue" evidence="1">
    <location>
        <position position="60"/>
    </location>
</feature>
<proteinExistence type="predicted"/>
<dbReference type="EMBL" id="BKCJ011799047">
    <property type="protein sequence ID" value="GFD53834.1"/>
    <property type="molecule type" value="Genomic_DNA"/>
</dbReference>
<protein>
    <submittedName>
        <fullName evidence="1">Uncharacterized protein</fullName>
    </submittedName>
</protein>
<name>A0A699XB51_TANCI</name>
<accession>A0A699XB51</accession>
<evidence type="ECO:0000313" key="1">
    <source>
        <dbReference type="EMBL" id="GFD53834.1"/>
    </source>
</evidence>
<dbReference type="AlphaFoldDB" id="A0A699XB51"/>
<comment type="caution">
    <text evidence="1">The sequence shown here is derived from an EMBL/GenBank/DDBJ whole genome shotgun (WGS) entry which is preliminary data.</text>
</comment>
<reference evidence="1" key="1">
    <citation type="journal article" date="2019" name="Sci. Rep.">
        <title>Draft genome of Tanacetum cinerariifolium, the natural source of mosquito coil.</title>
        <authorList>
            <person name="Yamashiro T."/>
            <person name="Shiraishi A."/>
            <person name="Satake H."/>
            <person name="Nakayama K."/>
        </authorList>
    </citation>
    <scope>NUCLEOTIDE SEQUENCE</scope>
</reference>
<sequence>CPASFLRSSGWCVPAPDVQARFRPDSGFRVLPADSSTIGAWRAVRPRSWQVAQAPGASGA</sequence>
<organism evidence="1">
    <name type="scientific">Tanacetum cinerariifolium</name>
    <name type="common">Dalmatian daisy</name>
    <name type="synonym">Chrysanthemum cinerariifolium</name>
    <dbReference type="NCBI Taxonomy" id="118510"/>
    <lineage>
        <taxon>Eukaryota</taxon>
        <taxon>Viridiplantae</taxon>
        <taxon>Streptophyta</taxon>
        <taxon>Embryophyta</taxon>
        <taxon>Tracheophyta</taxon>
        <taxon>Spermatophyta</taxon>
        <taxon>Magnoliopsida</taxon>
        <taxon>eudicotyledons</taxon>
        <taxon>Gunneridae</taxon>
        <taxon>Pentapetalae</taxon>
        <taxon>asterids</taxon>
        <taxon>campanulids</taxon>
        <taxon>Asterales</taxon>
        <taxon>Asteraceae</taxon>
        <taxon>Asteroideae</taxon>
        <taxon>Anthemideae</taxon>
        <taxon>Anthemidinae</taxon>
        <taxon>Tanacetum</taxon>
    </lineage>
</organism>
<gene>
    <name evidence="1" type="ORF">Tci_925803</name>
</gene>